<dbReference type="GO" id="GO:1903078">
    <property type="term" value="P:positive regulation of protein localization to plasma membrane"/>
    <property type="evidence" value="ECO:0007669"/>
    <property type="project" value="TreeGrafter"/>
</dbReference>
<evidence type="ECO:0000256" key="13">
    <source>
        <dbReference type="SAM" id="MobiDB-lite"/>
    </source>
</evidence>
<dbReference type="PANTHER" id="PTHR15135:SF7">
    <property type="entry name" value="STAC-LIKE, ISOFORM J"/>
    <property type="match status" value="1"/>
</dbReference>
<dbReference type="InterPro" id="IPR027267">
    <property type="entry name" value="AH/BAR_dom_sf"/>
</dbReference>
<evidence type="ECO:0000256" key="12">
    <source>
        <dbReference type="SAM" id="Coils"/>
    </source>
</evidence>
<feature type="compositionally biased region" description="Basic and acidic residues" evidence="13">
    <location>
        <begin position="400"/>
        <end position="425"/>
    </location>
</feature>
<dbReference type="EnsemblMetazoa" id="SCAU009024-RC">
    <property type="protein sequence ID" value="SCAU009024-PC"/>
    <property type="gene ID" value="SCAU009024"/>
</dbReference>
<feature type="region of interest" description="Disordered" evidence="13">
    <location>
        <begin position="347"/>
        <end position="482"/>
    </location>
</feature>
<feature type="compositionally biased region" description="Polar residues" evidence="13">
    <location>
        <begin position="1159"/>
        <end position="1175"/>
    </location>
</feature>
<dbReference type="SUPFAM" id="SSF57889">
    <property type="entry name" value="Cysteine-rich domain"/>
    <property type="match status" value="1"/>
</dbReference>
<feature type="compositionally biased region" description="Low complexity" evidence="13">
    <location>
        <begin position="138"/>
        <end position="156"/>
    </location>
</feature>
<feature type="compositionally biased region" description="Polar residues" evidence="13">
    <location>
        <begin position="355"/>
        <end position="364"/>
    </location>
</feature>
<evidence type="ECO:0000313" key="16">
    <source>
        <dbReference type="EnsemblMetazoa" id="SCAU009024-PD"/>
    </source>
</evidence>
<evidence type="ECO:0000256" key="8">
    <source>
        <dbReference type="ARBA" id="ARBA00022771"/>
    </source>
</evidence>
<feature type="region of interest" description="Disordered" evidence="13">
    <location>
        <begin position="129"/>
        <end position="317"/>
    </location>
</feature>
<sequence>MFVIFPAEDLILMTYGAAIPRISPRPTLDCLRDPQVPIVVPARSLPPSSPSPSSSSSPHSPNPLPQSVSSVREFPSALPAPFPPITAPDNSNSVSIISQGDIVDPAGVEAELSLLTGVSSRYPYPGRSLLPTISERNSPSVHTPTSTPPSSATPVRRSSRSSQRRSNPTQRAPIGLRQIEEEPLREFPPISNLNIPMYNDLNMRSSQQQQQYPEPMQGASRSGFQGSPLEIEYPTGSLQRSRSPSIFLEPSTPDPTQPRLGPGWGRPMSPMDLPPEPSTSQKSPSSKSRLRPKLHIPLGRLGRSTSSDQRESYRLREDLELQVENPVFNTENLRQRNFDAFFDSGEPVYKLQPKTPFSTSSESSPGGGKLSPALDNYAGVYDSSPRKGRGANAGGLFARSNKEDQRQPEPRTKSSEFYDPAREVRSASVDPASVSMASGGVSTSGVPQKDFLGKSSSGPKSRNFFGWRGPLRGSPSPKTSMASHTGVLKDYGHSSLNEAFKSHNNVNFKLIKTVSDFTETLSHLYEDHATALQTLVTNYRKKNAELRKERPACHLSIFQAWETFLQEVETDSQASNDVAHVLYRQVSRPMLDKSFHRKVQSRKIFTHRESFETIIAKTEEKLSKCRLDYKQCYVAHRQNATQQSLTEYIDAHNAYVQQLHATNAMLETYQCETVPQLMQELEDIHNDLCSIIADSLQQGADVMANKASDQARRYSSLTSQCATVSPVQDLTNFVRILPPLPTAAQRVQKRPFAPAAPVEQEDNGEHSEMAPALRNELVFDRHSSASLRVALESLKREAMDLEMQIRQLQDAIDVLNRQQIRGIEGQLFNKVNETQEDLSMSKFDLRAKQLHLSAIRAQKELFVSKLDPGSPRGERKLSAATAPSMKTKWLKAIKSLKPASGSAVQSDRRNGAGGSSQPLRPNEDGSHHLQEYTYKKITACDVCSQILRGHTRQGLRCRICKLNAHGDCASQLPRCQPKQKLLRRQKSTSELENRVDVEEETDKSVQNAAKDGLSQSDIPIVNVPECPERSDRPSAMGAGGSSASGRPVRSGVRPPPVHMPILGVQLQQQELSQQWCGTGLGGGGGLPVPTQDISSSSAPHSPRRQKLNLRMKSLSLDSPESSELHGQIRRRQPPVPGPSAGAASSYYHGGSGGHLEHSTPPSNNSRLHSPSSPSHQGRKLLYASRGMRGGSVDLPDEMEKSQSSASTSPCPSPVRHIQKSHRLLPTNLYVILYNFKARHTDELDLKAGYKVTVIDTSDPDWWKGKVLGRVGYFPSKYCVRLNANEKPLQVTHNLQVSDGERGENMTLLRDQIVIQTGDEVNGMVMVRSADNRQGYCPIKYLQEV</sequence>
<comment type="subcellular location">
    <subcellularLocation>
        <location evidence="1">Cell membrane</location>
        <location evidence="1">Sarcolemma</location>
        <topology evidence="1">Peripheral membrane protein</topology>
        <orientation evidence="1">Cytoplasmic side</orientation>
    </subcellularLocation>
    <subcellularLocation>
        <location evidence="2">Cytoplasm</location>
    </subcellularLocation>
</comment>
<keyword evidence="4" id="KW-1003">Cell membrane</keyword>
<dbReference type="InterPro" id="IPR039688">
    <property type="entry name" value="STAC1/2/3"/>
</dbReference>
<organism evidence="16 17">
    <name type="scientific">Stomoxys calcitrans</name>
    <name type="common">Stable fly</name>
    <name type="synonym">Conops calcitrans</name>
    <dbReference type="NCBI Taxonomy" id="35570"/>
    <lineage>
        <taxon>Eukaryota</taxon>
        <taxon>Metazoa</taxon>
        <taxon>Ecdysozoa</taxon>
        <taxon>Arthropoda</taxon>
        <taxon>Hexapoda</taxon>
        <taxon>Insecta</taxon>
        <taxon>Pterygota</taxon>
        <taxon>Neoptera</taxon>
        <taxon>Endopterygota</taxon>
        <taxon>Diptera</taxon>
        <taxon>Brachycera</taxon>
        <taxon>Muscomorpha</taxon>
        <taxon>Muscoidea</taxon>
        <taxon>Muscidae</taxon>
        <taxon>Stomoxys</taxon>
    </lineage>
</organism>
<feature type="domain" description="SH3" evidence="14">
    <location>
        <begin position="1224"/>
        <end position="1283"/>
    </location>
</feature>
<keyword evidence="9" id="KW-0862">Zinc</keyword>
<keyword evidence="8" id="KW-0863">Zinc-finger</keyword>
<feature type="compositionally biased region" description="Low complexity" evidence="13">
    <location>
        <begin position="1138"/>
        <end position="1148"/>
    </location>
</feature>
<feature type="compositionally biased region" description="Low complexity" evidence="13">
    <location>
        <begin position="1043"/>
        <end position="1052"/>
    </location>
</feature>
<dbReference type="VEuPathDB" id="VectorBase:SCAU009024"/>
<evidence type="ECO:0000256" key="11">
    <source>
        <dbReference type="PROSITE-ProRule" id="PRU00192"/>
    </source>
</evidence>
<dbReference type="FunFam" id="3.30.60.20:FF:000056">
    <property type="entry name" value="Uncharacterized protein, isoform C"/>
    <property type="match status" value="1"/>
</dbReference>
<dbReference type="GO" id="GO:0042383">
    <property type="term" value="C:sarcolemma"/>
    <property type="evidence" value="ECO:0007669"/>
    <property type="project" value="UniProtKB-SubCell"/>
</dbReference>
<dbReference type="FunFam" id="2.30.30.40:FF:000221">
    <property type="entry name" value="SH3 and cysteine-rich domain-containing protein 2"/>
    <property type="match status" value="1"/>
</dbReference>
<evidence type="ECO:0000256" key="7">
    <source>
        <dbReference type="ARBA" id="ARBA00022737"/>
    </source>
</evidence>
<dbReference type="STRING" id="35570.A0A1I8PKU6"/>
<feature type="region of interest" description="Disordered" evidence="13">
    <location>
        <begin position="896"/>
        <end position="926"/>
    </location>
</feature>
<accession>A0A1I8PKU6</accession>
<feature type="region of interest" description="Disordered" evidence="13">
    <location>
        <begin position="1075"/>
        <end position="1216"/>
    </location>
</feature>
<dbReference type="PROSITE" id="PS50081">
    <property type="entry name" value="ZF_DAG_PE_2"/>
    <property type="match status" value="1"/>
</dbReference>
<reference evidence="16" key="2">
    <citation type="submission" date="2020-05" db="UniProtKB">
        <authorList>
            <consortium name="EnsemblMetazoa"/>
        </authorList>
    </citation>
    <scope>IDENTIFICATION</scope>
    <source>
        <strain evidence="16">USDA</strain>
    </source>
</reference>
<evidence type="ECO:0008006" key="18">
    <source>
        <dbReference type="Google" id="ProtNLM"/>
    </source>
</evidence>
<evidence type="ECO:0000256" key="9">
    <source>
        <dbReference type="ARBA" id="ARBA00022833"/>
    </source>
</evidence>
<evidence type="ECO:0000259" key="15">
    <source>
        <dbReference type="PROSITE" id="PS50081"/>
    </source>
</evidence>
<dbReference type="PROSITE" id="PS50002">
    <property type="entry name" value="SH3"/>
    <property type="match status" value="1"/>
</dbReference>
<evidence type="ECO:0000256" key="10">
    <source>
        <dbReference type="ARBA" id="ARBA00023136"/>
    </source>
</evidence>
<protein>
    <recommendedName>
        <fullName evidence="18">Stac-like</fullName>
    </recommendedName>
</protein>
<evidence type="ECO:0000256" key="5">
    <source>
        <dbReference type="ARBA" id="ARBA00022490"/>
    </source>
</evidence>
<dbReference type="SMART" id="SM00109">
    <property type="entry name" value="C1"/>
    <property type="match status" value="1"/>
</dbReference>
<keyword evidence="17" id="KW-1185">Reference proteome</keyword>
<dbReference type="GO" id="GO:0005737">
    <property type="term" value="C:cytoplasm"/>
    <property type="evidence" value="ECO:0007669"/>
    <property type="project" value="UniProtKB-SubCell"/>
</dbReference>
<dbReference type="CDD" id="cd20817">
    <property type="entry name" value="C1_Stac"/>
    <property type="match status" value="1"/>
</dbReference>
<dbReference type="EnsemblMetazoa" id="SCAU009024-RF">
    <property type="protein sequence ID" value="SCAU009024-PF"/>
    <property type="gene ID" value="SCAU009024"/>
</dbReference>
<feature type="domain" description="Phorbol-ester/DAG-type" evidence="15">
    <location>
        <begin position="926"/>
        <end position="975"/>
    </location>
</feature>
<dbReference type="Pfam" id="PF00018">
    <property type="entry name" value="SH3_1"/>
    <property type="match status" value="1"/>
</dbReference>
<evidence type="ECO:0000259" key="14">
    <source>
        <dbReference type="PROSITE" id="PS50002"/>
    </source>
</evidence>
<evidence type="ECO:0000256" key="3">
    <source>
        <dbReference type="ARBA" id="ARBA00022443"/>
    </source>
</evidence>
<dbReference type="GO" id="GO:0008270">
    <property type="term" value="F:zinc ion binding"/>
    <property type="evidence" value="ECO:0007669"/>
    <property type="project" value="UniProtKB-KW"/>
</dbReference>
<gene>
    <name evidence="16" type="primary">106081914</name>
</gene>
<dbReference type="Gene3D" id="1.20.1270.60">
    <property type="entry name" value="Arfaptin homology (AH) domain/BAR domain"/>
    <property type="match status" value="1"/>
</dbReference>
<dbReference type="Pfam" id="PF00130">
    <property type="entry name" value="C1_1"/>
    <property type="match status" value="1"/>
</dbReference>
<dbReference type="InterPro" id="IPR001452">
    <property type="entry name" value="SH3_domain"/>
</dbReference>
<keyword evidence="3 11" id="KW-0728">SH3 domain</keyword>
<dbReference type="InterPro" id="IPR002219">
    <property type="entry name" value="PKC_DAG/PE"/>
</dbReference>
<dbReference type="Gene3D" id="3.30.60.20">
    <property type="match status" value="1"/>
</dbReference>
<feature type="region of interest" description="Disordered" evidence="13">
    <location>
        <begin position="978"/>
        <end position="1056"/>
    </location>
</feature>
<keyword evidence="7" id="KW-0677">Repeat</keyword>
<dbReference type="OrthoDB" id="6250593at2759"/>
<dbReference type="Proteomes" id="UP000095300">
    <property type="component" value="Unassembled WGS sequence"/>
</dbReference>
<dbReference type="InterPro" id="IPR036028">
    <property type="entry name" value="SH3-like_dom_sf"/>
</dbReference>
<feature type="coiled-coil region" evidence="12">
    <location>
        <begin position="784"/>
        <end position="818"/>
    </location>
</feature>
<keyword evidence="12" id="KW-0175">Coiled coil</keyword>
<dbReference type="InterPro" id="IPR046349">
    <property type="entry name" value="C1-like_sf"/>
</dbReference>
<dbReference type="EnsemblMetazoa" id="SCAU009024-RH">
    <property type="protein sequence ID" value="SCAU009024-PH"/>
    <property type="gene ID" value="SCAU009024"/>
</dbReference>
<dbReference type="SUPFAM" id="SSF50044">
    <property type="entry name" value="SH3-domain"/>
    <property type="match status" value="1"/>
</dbReference>
<name>A0A1I8PKU6_STOCA</name>
<dbReference type="SUPFAM" id="SSF103657">
    <property type="entry name" value="BAR/IMD domain-like"/>
    <property type="match status" value="1"/>
</dbReference>
<keyword evidence="10" id="KW-0472">Membrane</keyword>
<feature type="compositionally biased region" description="Basic and acidic residues" evidence="13">
    <location>
        <begin position="987"/>
        <end position="996"/>
    </location>
</feature>
<dbReference type="SMART" id="SM00326">
    <property type="entry name" value="SH3"/>
    <property type="match status" value="1"/>
</dbReference>
<keyword evidence="5" id="KW-0963">Cytoplasm</keyword>
<dbReference type="Pfam" id="PF26085">
    <property type="entry name" value="SH3_20"/>
    <property type="match status" value="1"/>
</dbReference>
<dbReference type="PANTHER" id="PTHR15135">
    <property type="entry name" value="STAC"/>
    <property type="match status" value="1"/>
</dbReference>
<feature type="compositionally biased region" description="Low complexity" evidence="13">
    <location>
        <begin position="278"/>
        <end position="287"/>
    </location>
</feature>
<feature type="compositionally biased region" description="Basic and acidic residues" evidence="13">
    <location>
        <begin position="308"/>
        <end position="317"/>
    </location>
</feature>
<proteinExistence type="predicted"/>
<evidence type="ECO:0000313" key="17">
    <source>
        <dbReference type="Proteomes" id="UP000095300"/>
    </source>
</evidence>
<dbReference type="FunFam" id="1.20.1270.60:FF:000071">
    <property type="entry name" value="Uncharacterized protein, isoform U"/>
    <property type="match status" value="1"/>
</dbReference>
<evidence type="ECO:0000256" key="6">
    <source>
        <dbReference type="ARBA" id="ARBA00022723"/>
    </source>
</evidence>
<reference evidence="17" key="1">
    <citation type="submission" date="2015-05" db="EMBL/GenBank/DDBJ databases">
        <authorList>
            <person name="Wilson R.K."/>
            <person name="Warren W.C."/>
            <person name="Olafson P."/>
        </authorList>
    </citation>
    <scope>NUCLEOTIDE SEQUENCE [LARGE SCALE GENOMIC DNA]</scope>
    <source>
        <strain evidence="17">USDA</strain>
    </source>
</reference>
<keyword evidence="6" id="KW-0479">Metal-binding</keyword>
<evidence type="ECO:0000256" key="2">
    <source>
        <dbReference type="ARBA" id="ARBA00004496"/>
    </source>
</evidence>
<evidence type="ECO:0000256" key="1">
    <source>
        <dbReference type="ARBA" id="ARBA00004278"/>
    </source>
</evidence>
<dbReference type="Gene3D" id="2.30.30.40">
    <property type="entry name" value="SH3 Domains"/>
    <property type="match status" value="1"/>
</dbReference>
<dbReference type="EnsemblMetazoa" id="SCAU009024-RD">
    <property type="protein sequence ID" value="SCAU009024-PD"/>
    <property type="gene ID" value="SCAU009024"/>
</dbReference>
<dbReference type="GO" id="GO:0003009">
    <property type="term" value="P:skeletal muscle contraction"/>
    <property type="evidence" value="ECO:0007669"/>
    <property type="project" value="TreeGrafter"/>
</dbReference>
<feature type="region of interest" description="Disordered" evidence="13">
    <location>
        <begin position="41"/>
        <end position="86"/>
    </location>
</feature>
<evidence type="ECO:0000256" key="4">
    <source>
        <dbReference type="ARBA" id="ARBA00022475"/>
    </source>
</evidence>
<dbReference type="InterPro" id="IPR059031">
    <property type="entry name" value="SH3_20"/>
</dbReference>
<dbReference type="PROSITE" id="PS00479">
    <property type="entry name" value="ZF_DAG_PE_1"/>
    <property type="match status" value="1"/>
</dbReference>